<dbReference type="InterPro" id="IPR000298">
    <property type="entry name" value="Cyt_c_oxidase-like_su3"/>
</dbReference>
<proteinExistence type="inferred from homology"/>
<keyword evidence="12" id="KW-1185">Reference proteome</keyword>
<dbReference type="InterPro" id="IPR013833">
    <property type="entry name" value="Cyt_c_oxidase_su3_a-hlx"/>
</dbReference>
<evidence type="ECO:0000256" key="2">
    <source>
        <dbReference type="ARBA" id="ARBA00010581"/>
    </source>
</evidence>
<reference evidence="12" key="1">
    <citation type="submission" date="2016-10" db="EMBL/GenBank/DDBJ databases">
        <authorList>
            <person name="Varghese N."/>
        </authorList>
    </citation>
    <scope>NUCLEOTIDE SEQUENCE [LARGE SCALE GENOMIC DNA]</scope>
    <source>
        <strain evidence="12">DSM 12489</strain>
    </source>
</reference>
<dbReference type="InterPro" id="IPR024791">
    <property type="entry name" value="Cyt_c/ubiquinol_Oxase_su3"/>
</dbReference>
<dbReference type="EMBL" id="FNOJ01000002">
    <property type="protein sequence ID" value="SDW15966.1"/>
    <property type="molecule type" value="Genomic_DNA"/>
</dbReference>
<keyword evidence="4 8" id="KW-0812">Transmembrane</keyword>
<evidence type="ECO:0000313" key="12">
    <source>
        <dbReference type="Proteomes" id="UP000182589"/>
    </source>
</evidence>
<dbReference type="GO" id="GO:0004129">
    <property type="term" value="F:cytochrome-c oxidase activity"/>
    <property type="evidence" value="ECO:0007669"/>
    <property type="project" value="InterPro"/>
</dbReference>
<feature type="transmembrane region" description="Helical" evidence="9">
    <location>
        <begin position="189"/>
        <end position="209"/>
    </location>
</feature>
<feature type="transmembrane region" description="Helical" evidence="9">
    <location>
        <begin position="34"/>
        <end position="56"/>
    </location>
</feature>
<gene>
    <name evidence="11" type="ORF">SAMN04489725_102220</name>
</gene>
<dbReference type="FunFam" id="1.20.120.80:FF:000001">
    <property type="entry name" value="Cytochrome (Ubi)quinol oxidase subunit III"/>
    <property type="match status" value="1"/>
</dbReference>
<dbReference type="GO" id="GO:0019646">
    <property type="term" value="P:aerobic electron transport chain"/>
    <property type="evidence" value="ECO:0007669"/>
    <property type="project" value="InterPro"/>
</dbReference>
<evidence type="ECO:0000256" key="8">
    <source>
        <dbReference type="RuleBase" id="RU003376"/>
    </source>
</evidence>
<feature type="transmembrane region" description="Helical" evidence="9">
    <location>
        <begin position="76"/>
        <end position="97"/>
    </location>
</feature>
<evidence type="ECO:0000259" key="10">
    <source>
        <dbReference type="PROSITE" id="PS50253"/>
    </source>
</evidence>
<evidence type="ECO:0000256" key="5">
    <source>
        <dbReference type="ARBA" id="ARBA00022989"/>
    </source>
</evidence>
<evidence type="ECO:0000313" key="11">
    <source>
        <dbReference type="EMBL" id="SDW15966.1"/>
    </source>
</evidence>
<dbReference type="PROSITE" id="PS50253">
    <property type="entry name" value="COX3"/>
    <property type="match status" value="1"/>
</dbReference>
<evidence type="ECO:0000256" key="6">
    <source>
        <dbReference type="ARBA" id="ARBA00023002"/>
    </source>
</evidence>
<sequence length="212" mass="23393">MMAMPDAIYGGHSGVTSSDKPLEYRDPNQSVKILGFWLFLATDMLLFGCLFATYLVVRTHTDGGPTARSIFDIPGFTLETFFLLTSSFTGGLSTLAMRNGNKKALVSWFAVTIALGLAFIGLEVHEFIGDVASGATWERSAFLSAFFTLVGTHGSHVTVGLVWMFLTLLQVAKRGITPITARKVFVVNLYWHFLDVVWVFIFTVVYLSGRVM</sequence>
<dbReference type="GO" id="GO:0016491">
    <property type="term" value="F:oxidoreductase activity"/>
    <property type="evidence" value="ECO:0007669"/>
    <property type="project" value="UniProtKB-KW"/>
</dbReference>
<keyword evidence="5 9" id="KW-1133">Transmembrane helix</keyword>
<dbReference type="InterPro" id="IPR033946">
    <property type="entry name" value="Ubiquinol_oxase_su3_dom"/>
</dbReference>
<feature type="transmembrane region" description="Helical" evidence="9">
    <location>
        <begin position="142"/>
        <end position="169"/>
    </location>
</feature>
<organism evidence="11 12">
    <name type="scientific">Alicyclobacillus hesperidum</name>
    <dbReference type="NCBI Taxonomy" id="89784"/>
    <lineage>
        <taxon>Bacteria</taxon>
        <taxon>Bacillati</taxon>
        <taxon>Bacillota</taxon>
        <taxon>Bacilli</taxon>
        <taxon>Bacillales</taxon>
        <taxon>Alicyclobacillaceae</taxon>
        <taxon>Alicyclobacillus</taxon>
    </lineage>
</organism>
<dbReference type="CDD" id="cd02863">
    <property type="entry name" value="Ubiquinol_oxidase_III"/>
    <property type="match status" value="1"/>
</dbReference>
<dbReference type="PANTHER" id="PTHR11403">
    <property type="entry name" value="CYTOCHROME C OXIDASE SUBUNIT III"/>
    <property type="match status" value="1"/>
</dbReference>
<feature type="transmembrane region" description="Helical" evidence="9">
    <location>
        <begin position="104"/>
        <end position="122"/>
    </location>
</feature>
<dbReference type="InterPro" id="IPR035973">
    <property type="entry name" value="Cyt_c_oxidase_su3-like_sf"/>
</dbReference>
<dbReference type="GO" id="GO:0005886">
    <property type="term" value="C:plasma membrane"/>
    <property type="evidence" value="ECO:0007669"/>
    <property type="project" value="UniProtKB-SubCell"/>
</dbReference>
<keyword evidence="6" id="KW-0560">Oxidoreductase</keyword>
<dbReference type="PANTHER" id="PTHR11403:SF2">
    <property type="entry name" value="CYTOCHROME BO(3) UBIQUINOL OXIDASE SUBUNIT 3"/>
    <property type="match status" value="1"/>
</dbReference>
<evidence type="ECO:0000256" key="1">
    <source>
        <dbReference type="ARBA" id="ARBA00004651"/>
    </source>
</evidence>
<dbReference type="STRING" id="89784.SAMN04489725_102220"/>
<comment type="similarity">
    <text evidence="2 8">Belongs to the cytochrome c oxidase subunit 3 family.</text>
</comment>
<dbReference type="SUPFAM" id="SSF81452">
    <property type="entry name" value="Cytochrome c oxidase subunit III-like"/>
    <property type="match status" value="1"/>
</dbReference>
<dbReference type="Gene3D" id="1.20.120.80">
    <property type="entry name" value="Cytochrome c oxidase, subunit III, four-helix bundle"/>
    <property type="match status" value="1"/>
</dbReference>
<keyword evidence="3" id="KW-1003">Cell membrane</keyword>
<evidence type="ECO:0000256" key="3">
    <source>
        <dbReference type="ARBA" id="ARBA00022475"/>
    </source>
</evidence>
<comment type="subcellular location">
    <subcellularLocation>
        <location evidence="1 8">Cell membrane</location>
        <topology evidence="1 8">Multi-pass membrane protein</topology>
    </subcellularLocation>
</comment>
<evidence type="ECO:0000256" key="4">
    <source>
        <dbReference type="ARBA" id="ARBA00022692"/>
    </source>
</evidence>
<keyword evidence="7 9" id="KW-0472">Membrane</keyword>
<dbReference type="AlphaFoldDB" id="A0A1H2R902"/>
<dbReference type="Proteomes" id="UP000182589">
    <property type="component" value="Unassembled WGS sequence"/>
</dbReference>
<name>A0A1H2R902_9BACL</name>
<evidence type="ECO:0000256" key="9">
    <source>
        <dbReference type="SAM" id="Phobius"/>
    </source>
</evidence>
<accession>A0A1H2R902</accession>
<dbReference type="Pfam" id="PF00510">
    <property type="entry name" value="COX3"/>
    <property type="match status" value="1"/>
</dbReference>
<evidence type="ECO:0000256" key="7">
    <source>
        <dbReference type="ARBA" id="ARBA00023136"/>
    </source>
</evidence>
<protein>
    <submittedName>
        <fullName evidence="11">Cytochrome aa3-600 menaquinol oxidase subunit 3</fullName>
    </submittedName>
</protein>
<feature type="domain" description="Heme-copper oxidase subunit III family profile" evidence="10">
    <location>
        <begin position="34"/>
        <end position="210"/>
    </location>
</feature>
<dbReference type="RefSeq" id="WP_074691586.1">
    <property type="nucleotide sequence ID" value="NZ_FNOJ01000002.1"/>
</dbReference>